<dbReference type="GO" id="GO:0042742">
    <property type="term" value="P:defense response to bacterium"/>
    <property type="evidence" value="ECO:0007669"/>
    <property type="project" value="InterPro"/>
</dbReference>
<accession>A0A9E2KU30</accession>
<evidence type="ECO:0000313" key="2">
    <source>
        <dbReference type="Proteomes" id="UP000823844"/>
    </source>
</evidence>
<proteinExistence type="predicted"/>
<dbReference type="InterPro" id="IPR035280">
    <property type="entry name" value="Helveticin_J"/>
</dbReference>
<reference evidence="1" key="1">
    <citation type="journal article" date="2021" name="PeerJ">
        <title>Extensive microbial diversity within the chicken gut microbiome revealed by metagenomics and culture.</title>
        <authorList>
            <person name="Gilroy R."/>
            <person name="Ravi A."/>
            <person name="Getino M."/>
            <person name="Pursley I."/>
            <person name="Horton D.L."/>
            <person name="Alikhan N.F."/>
            <person name="Baker D."/>
            <person name="Gharbi K."/>
            <person name="Hall N."/>
            <person name="Watson M."/>
            <person name="Adriaenssens E.M."/>
            <person name="Foster-Nyarko E."/>
            <person name="Jarju S."/>
            <person name="Secka A."/>
            <person name="Antonio M."/>
            <person name="Oren A."/>
            <person name="Chaudhuri R.R."/>
            <person name="La Ragione R."/>
            <person name="Hildebrand F."/>
            <person name="Pallen M.J."/>
        </authorList>
    </citation>
    <scope>NUCLEOTIDE SEQUENCE</scope>
    <source>
        <strain evidence="1">F6-686</strain>
    </source>
</reference>
<dbReference type="Proteomes" id="UP000823844">
    <property type="component" value="Unassembled WGS sequence"/>
</dbReference>
<dbReference type="AlphaFoldDB" id="A0A9E2KU30"/>
<evidence type="ECO:0000313" key="1">
    <source>
        <dbReference type="EMBL" id="MBU3829123.1"/>
    </source>
</evidence>
<dbReference type="Pfam" id="PF17312">
    <property type="entry name" value="Helveticin_J"/>
    <property type="match status" value="1"/>
</dbReference>
<gene>
    <name evidence="1" type="ORF">H9806_08435</name>
</gene>
<protein>
    <submittedName>
        <fullName evidence="1">Class III bacteriocin</fullName>
    </submittedName>
</protein>
<comment type="caution">
    <text evidence="1">The sequence shown here is derived from an EMBL/GenBank/DDBJ whole genome shotgun (WGS) entry which is preliminary data.</text>
</comment>
<dbReference type="EMBL" id="JAHLFT010000108">
    <property type="protein sequence ID" value="MBU3829123.1"/>
    <property type="molecule type" value="Genomic_DNA"/>
</dbReference>
<sequence>MKEHSVEVALQYELENLHHVVVQASNVMENNITALQLLNGQTDVVVFQTSAKDTNAFFFEDYPVLYLDGVKQDGKAGGHTQTWIDAGRKDYYFVGVKPKKYGSHYWDTQIARVKVEPNIHNRFHNNTEMTRLSFLNRAGYGYRNNEVVYPGKNLVRLEAAVSPDKHRFLIASIDKDHNGHFALYDLNEINAKLDQSGTNDLNIQDVHCLEAFIIPNFNSEILHSVQGYALDNDDNIYVSSQPGPHANLFGFAKQGKPRLIVKIPWGIIDPNKWDVANLDQKKEFNLFGYVTEFEGIQVVNANLLYLTVAYHSIGDLKTHKNRIYRIEGFGK</sequence>
<organism evidence="1 2">
    <name type="scientific">Candidatus Lactobacillus pullistercoris</name>
    <dbReference type="NCBI Taxonomy" id="2838636"/>
    <lineage>
        <taxon>Bacteria</taxon>
        <taxon>Bacillati</taxon>
        <taxon>Bacillota</taxon>
        <taxon>Bacilli</taxon>
        <taxon>Lactobacillales</taxon>
        <taxon>Lactobacillaceae</taxon>
        <taxon>Lactobacillus</taxon>
    </lineage>
</organism>
<name>A0A9E2KU30_9LACO</name>
<reference evidence="1" key="2">
    <citation type="submission" date="2021-04" db="EMBL/GenBank/DDBJ databases">
        <authorList>
            <person name="Gilroy R."/>
        </authorList>
    </citation>
    <scope>NUCLEOTIDE SEQUENCE</scope>
    <source>
        <strain evidence="1">F6-686</strain>
    </source>
</reference>